<dbReference type="Pfam" id="PF20516">
    <property type="entry name" value="PDDEXK_12"/>
    <property type="match status" value="1"/>
</dbReference>
<organism evidence="3 4">
    <name type="scientific">Penicillium antarcticum</name>
    <dbReference type="NCBI Taxonomy" id="416450"/>
    <lineage>
        <taxon>Eukaryota</taxon>
        <taxon>Fungi</taxon>
        <taxon>Dikarya</taxon>
        <taxon>Ascomycota</taxon>
        <taxon>Pezizomycotina</taxon>
        <taxon>Eurotiomycetes</taxon>
        <taxon>Eurotiomycetidae</taxon>
        <taxon>Eurotiales</taxon>
        <taxon>Aspergillaceae</taxon>
        <taxon>Penicillium</taxon>
    </lineage>
</organism>
<feature type="domain" description="PD-(D/E)XK nuclease-like" evidence="2">
    <location>
        <begin position="168"/>
        <end position="420"/>
    </location>
</feature>
<gene>
    <name evidence="3" type="ORF">PENANT_c144G03755</name>
</gene>
<protein>
    <recommendedName>
        <fullName evidence="2">PD-(D/E)XK nuclease-like domain-containing protein</fullName>
    </recommendedName>
</protein>
<name>A0A1V6PFS0_9EURO</name>
<evidence type="ECO:0000259" key="2">
    <source>
        <dbReference type="Pfam" id="PF20516"/>
    </source>
</evidence>
<dbReference type="OrthoDB" id="4161186at2759"/>
<sequence>MSERSFVSVVEWLSGLENPLGESSPSLTTPPPNPTGKYHHPLSPPESRKRYASMATDPDLTPKRRRVALPAGHHLEGTPRANSVRDGIPNLPTASPSRSDRSESWSESQASGRSSPLKRMVAMELAPNGLETKRMESGDPGMPSALAQFSSELDMCSIGVGVISDTLQEALQQDPRFRHCLPFMFASPADRDQYGPTPSLDRVDSLVKKSVRCQDSQQDESGWNMLVHCPLLEQALDNIETQNQSIGFEPCTTAKIIQEYLPTGFMPKMVDFCMYVDIGTDKATRDVSKRLRQELPCGVINHTEFHALRQRPITVSIETKTPRGAQPAAAELQISTWHAAQWRLLEDLVARTGGSFVDLTFLPAVIVNGDEWSFAATTREEQNTVLWLEKKFGSTNSHHGVYKTVWGLQRLAKWSIEVYWPWYRKNALGLCDG</sequence>
<dbReference type="STRING" id="416450.A0A1V6PFS0"/>
<dbReference type="EMBL" id="MDYN01000144">
    <property type="protein sequence ID" value="OQD75868.1"/>
    <property type="molecule type" value="Genomic_DNA"/>
</dbReference>
<dbReference type="Proteomes" id="UP000191672">
    <property type="component" value="Unassembled WGS sequence"/>
</dbReference>
<evidence type="ECO:0000313" key="4">
    <source>
        <dbReference type="Proteomes" id="UP000191672"/>
    </source>
</evidence>
<dbReference type="AlphaFoldDB" id="A0A1V6PFS0"/>
<accession>A0A1V6PFS0</accession>
<reference evidence="4" key="1">
    <citation type="journal article" date="2017" name="Nat. Microbiol.">
        <title>Global analysis of biosynthetic gene clusters reveals vast potential of secondary metabolite production in Penicillium species.</title>
        <authorList>
            <person name="Nielsen J.C."/>
            <person name="Grijseels S."/>
            <person name="Prigent S."/>
            <person name="Ji B."/>
            <person name="Dainat J."/>
            <person name="Nielsen K.F."/>
            <person name="Frisvad J.C."/>
            <person name="Workman M."/>
            <person name="Nielsen J."/>
        </authorList>
    </citation>
    <scope>NUCLEOTIDE SEQUENCE [LARGE SCALE GENOMIC DNA]</scope>
    <source>
        <strain evidence="4">IBT 31811</strain>
    </source>
</reference>
<evidence type="ECO:0000256" key="1">
    <source>
        <dbReference type="SAM" id="MobiDB-lite"/>
    </source>
</evidence>
<feature type="compositionally biased region" description="Low complexity" evidence="1">
    <location>
        <begin position="105"/>
        <end position="115"/>
    </location>
</feature>
<comment type="caution">
    <text evidence="3">The sequence shown here is derived from an EMBL/GenBank/DDBJ whole genome shotgun (WGS) entry which is preliminary data.</text>
</comment>
<keyword evidence="4" id="KW-1185">Reference proteome</keyword>
<proteinExistence type="predicted"/>
<evidence type="ECO:0000313" key="3">
    <source>
        <dbReference type="EMBL" id="OQD75868.1"/>
    </source>
</evidence>
<dbReference type="InterPro" id="IPR046797">
    <property type="entry name" value="PDDEXK_12"/>
</dbReference>
<feature type="region of interest" description="Disordered" evidence="1">
    <location>
        <begin position="17"/>
        <end position="119"/>
    </location>
</feature>